<dbReference type="Pfam" id="PF19588">
    <property type="entry name" value="SxtJ"/>
    <property type="match status" value="1"/>
</dbReference>
<keyword evidence="1" id="KW-0472">Membrane</keyword>
<feature type="transmembrane region" description="Helical" evidence="1">
    <location>
        <begin position="78"/>
        <end position="96"/>
    </location>
</feature>
<protein>
    <recommendedName>
        <fullName evidence="4">SxtJ</fullName>
    </recommendedName>
</protein>
<keyword evidence="3" id="KW-1185">Reference proteome</keyword>
<dbReference type="AlphaFoldDB" id="A0A0S4L2A9"/>
<dbReference type="EMBL" id="CZPZ01000001">
    <property type="protein sequence ID" value="CUS31795.1"/>
    <property type="molecule type" value="Genomic_DNA"/>
</dbReference>
<dbReference type="Proteomes" id="UP000198736">
    <property type="component" value="Unassembled WGS sequence"/>
</dbReference>
<evidence type="ECO:0008006" key="4">
    <source>
        <dbReference type="Google" id="ProtNLM"/>
    </source>
</evidence>
<accession>A0A0S4L2A9</accession>
<gene>
    <name evidence="2" type="ORF">COMA2_10299</name>
</gene>
<feature type="transmembrane region" description="Helical" evidence="1">
    <location>
        <begin position="38"/>
        <end position="58"/>
    </location>
</feature>
<sequence>MNHMATTKDLRSFGLLVGAVFCVIGLWPLIFRGEPMREWVIGGGGLLVLLGAIVPQLLRPLHTGWMWVGHVLGWINTRILLSIVFYGLITPIGLIFRLMGKNTVRQAFSESSSTYRVIRTPRARSHMKFQF</sequence>
<evidence type="ECO:0000313" key="2">
    <source>
        <dbReference type="EMBL" id="CUS31795.1"/>
    </source>
</evidence>
<keyword evidence="1" id="KW-0812">Transmembrane</keyword>
<dbReference type="InterPro" id="IPR045781">
    <property type="entry name" value="SxtJ"/>
</dbReference>
<evidence type="ECO:0000256" key="1">
    <source>
        <dbReference type="SAM" id="Phobius"/>
    </source>
</evidence>
<dbReference type="STRING" id="1742973.COMA2_10299"/>
<reference evidence="3" key="1">
    <citation type="submission" date="2015-10" db="EMBL/GenBank/DDBJ databases">
        <authorList>
            <person name="Luecker S."/>
            <person name="Luecker S."/>
        </authorList>
    </citation>
    <scope>NUCLEOTIDE SEQUENCE [LARGE SCALE GENOMIC DNA]</scope>
</reference>
<proteinExistence type="predicted"/>
<name>A0A0S4L2A9_9BACT</name>
<keyword evidence="1" id="KW-1133">Transmembrane helix</keyword>
<feature type="transmembrane region" description="Helical" evidence="1">
    <location>
        <begin position="12"/>
        <end position="31"/>
    </location>
</feature>
<evidence type="ECO:0000313" key="3">
    <source>
        <dbReference type="Proteomes" id="UP000198736"/>
    </source>
</evidence>
<organism evidence="2 3">
    <name type="scientific">Candidatus Nitrospira nitrificans</name>
    <dbReference type="NCBI Taxonomy" id="1742973"/>
    <lineage>
        <taxon>Bacteria</taxon>
        <taxon>Pseudomonadati</taxon>
        <taxon>Nitrospirota</taxon>
        <taxon>Nitrospiria</taxon>
        <taxon>Nitrospirales</taxon>
        <taxon>Nitrospiraceae</taxon>
        <taxon>Nitrospira</taxon>
    </lineage>
</organism>